<evidence type="ECO:0000313" key="9">
    <source>
        <dbReference type="Proteomes" id="UP000541558"/>
    </source>
</evidence>
<evidence type="ECO:0000256" key="1">
    <source>
        <dbReference type="ARBA" id="ARBA00004141"/>
    </source>
</evidence>
<feature type="transmembrane region" description="Helical" evidence="6">
    <location>
        <begin position="463"/>
        <end position="484"/>
    </location>
</feature>
<organism evidence="8 9">
    <name type="scientific">Ephemerocybe angulata</name>
    <dbReference type="NCBI Taxonomy" id="980116"/>
    <lineage>
        <taxon>Eukaryota</taxon>
        <taxon>Fungi</taxon>
        <taxon>Dikarya</taxon>
        <taxon>Basidiomycota</taxon>
        <taxon>Agaricomycotina</taxon>
        <taxon>Agaricomycetes</taxon>
        <taxon>Agaricomycetidae</taxon>
        <taxon>Agaricales</taxon>
        <taxon>Agaricineae</taxon>
        <taxon>Psathyrellaceae</taxon>
        <taxon>Ephemerocybe</taxon>
    </lineage>
</organism>
<feature type="transmembrane region" description="Helical" evidence="6">
    <location>
        <begin position="180"/>
        <end position="197"/>
    </location>
</feature>
<evidence type="ECO:0000259" key="7">
    <source>
        <dbReference type="Pfam" id="PF20151"/>
    </source>
</evidence>
<dbReference type="GO" id="GO:0005886">
    <property type="term" value="C:plasma membrane"/>
    <property type="evidence" value="ECO:0007669"/>
    <property type="project" value="TreeGrafter"/>
</dbReference>
<evidence type="ECO:0000256" key="4">
    <source>
        <dbReference type="ARBA" id="ARBA00022989"/>
    </source>
</evidence>
<feature type="transmembrane region" description="Helical" evidence="6">
    <location>
        <begin position="141"/>
        <end position="159"/>
    </location>
</feature>
<protein>
    <recommendedName>
        <fullName evidence="7">DUF6533 domain-containing protein</fullName>
    </recommendedName>
</protein>
<dbReference type="InterPro" id="IPR036259">
    <property type="entry name" value="MFS_trans_sf"/>
</dbReference>
<dbReference type="SUPFAM" id="SSF103473">
    <property type="entry name" value="MFS general substrate transporter"/>
    <property type="match status" value="1"/>
</dbReference>
<dbReference type="Pfam" id="PF20151">
    <property type="entry name" value="DUF6533"/>
    <property type="match status" value="1"/>
</dbReference>
<feature type="domain" description="DUF6533" evidence="7">
    <location>
        <begin position="319"/>
        <end position="353"/>
    </location>
</feature>
<evidence type="ECO:0000256" key="3">
    <source>
        <dbReference type="ARBA" id="ARBA00022692"/>
    </source>
</evidence>
<evidence type="ECO:0000256" key="2">
    <source>
        <dbReference type="ARBA" id="ARBA00022448"/>
    </source>
</evidence>
<dbReference type="Pfam" id="PF13347">
    <property type="entry name" value="MFS_2"/>
    <property type="match status" value="1"/>
</dbReference>
<dbReference type="PANTHER" id="PTHR19432">
    <property type="entry name" value="SUGAR TRANSPORTER"/>
    <property type="match status" value="1"/>
</dbReference>
<proteinExistence type="predicted"/>
<comment type="caution">
    <text evidence="8">The sequence shown here is derived from an EMBL/GenBank/DDBJ whole genome shotgun (WGS) entry which is preliminary data.</text>
</comment>
<feature type="transmembrane region" description="Helical" evidence="6">
    <location>
        <begin position="31"/>
        <end position="50"/>
    </location>
</feature>
<keyword evidence="9" id="KW-1185">Reference proteome</keyword>
<keyword evidence="2" id="KW-0813">Transport</keyword>
<comment type="subcellular location">
    <subcellularLocation>
        <location evidence="1">Membrane</location>
        <topology evidence="1">Multi-pass membrane protein</topology>
    </subcellularLocation>
</comment>
<dbReference type="OrthoDB" id="28755at2759"/>
<reference evidence="8 9" key="1">
    <citation type="journal article" date="2020" name="ISME J.">
        <title>Uncovering the hidden diversity of litter-decomposition mechanisms in mushroom-forming fungi.</title>
        <authorList>
            <person name="Floudas D."/>
            <person name="Bentzer J."/>
            <person name="Ahren D."/>
            <person name="Johansson T."/>
            <person name="Persson P."/>
            <person name="Tunlid A."/>
        </authorList>
    </citation>
    <scope>NUCLEOTIDE SEQUENCE [LARGE SCALE GENOMIC DNA]</scope>
    <source>
        <strain evidence="8 9">CBS 175.51</strain>
    </source>
</reference>
<feature type="transmembrane region" description="Helical" evidence="6">
    <location>
        <begin position="343"/>
        <end position="367"/>
    </location>
</feature>
<feature type="transmembrane region" description="Helical" evidence="6">
    <location>
        <begin position="103"/>
        <end position="121"/>
    </location>
</feature>
<dbReference type="PANTHER" id="PTHR19432:SF91">
    <property type="entry name" value="GENERAL ALPHA-GLUCOSIDE PERMEASE"/>
    <property type="match status" value="1"/>
</dbReference>
<feature type="transmembrane region" description="Helical" evidence="6">
    <location>
        <begin position="412"/>
        <end position="431"/>
    </location>
</feature>
<accession>A0A8H5C3Q3</accession>
<evidence type="ECO:0000256" key="6">
    <source>
        <dbReference type="SAM" id="Phobius"/>
    </source>
</evidence>
<dbReference type="Gene3D" id="1.20.1250.20">
    <property type="entry name" value="MFS general substrate transporter like domains"/>
    <property type="match status" value="1"/>
</dbReference>
<feature type="transmembrane region" description="Helical" evidence="6">
    <location>
        <begin position="70"/>
        <end position="91"/>
    </location>
</feature>
<dbReference type="AlphaFoldDB" id="A0A8H5C3Q3"/>
<name>A0A8H5C3Q3_9AGAR</name>
<feature type="transmembrane region" description="Helical" evidence="6">
    <location>
        <begin position="217"/>
        <end position="237"/>
    </location>
</feature>
<evidence type="ECO:0000313" key="8">
    <source>
        <dbReference type="EMBL" id="KAF5334670.1"/>
    </source>
</evidence>
<feature type="transmembrane region" description="Helical" evidence="6">
    <location>
        <begin position="505"/>
        <end position="523"/>
    </location>
</feature>
<gene>
    <name evidence="8" type="ORF">D9611_012006</name>
</gene>
<keyword evidence="4 6" id="KW-1133">Transmembrane helix</keyword>
<keyword evidence="3 6" id="KW-0812">Transmembrane</keyword>
<feature type="transmembrane region" description="Helical" evidence="6">
    <location>
        <begin position="379"/>
        <end position="400"/>
    </location>
</feature>
<evidence type="ECO:0000256" key="5">
    <source>
        <dbReference type="ARBA" id="ARBA00023136"/>
    </source>
</evidence>
<dbReference type="GO" id="GO:0008506">
    <property type="term" value="F:sucrose:proton symporter activity"/>
    <property type="evidence" value="ECO:0007669"/>
    <property type="project" value="TreeGrafter"/>
</dbReference>
<dbReference type="EMBL" id="JAACJK010000067">
    <property type="protein sequence ID" value="KAF5334670.1"/>
    <property type="molecule type" value="Genomic_DNA"/>
</dbReference>
<keyword evidence="5 6" id="KW-0472">Membrane</keyword>
<dbReference type="InterPro" id="IPR045340">
    <property type="entry name" value="DUF6533"/>
</dbReference>
<dbReference type="Proteomes" id="UP000541558">
    <property type="component" value="Unassembled WGS sequence"/>
</dbReference>
<sequence length="619" mass="67732">MTGFAALPLAQEEGNSSRKFKGVARIVGPRWANLPTITVGLLGVQIFWSVEMSYASPYLLSLGLSKSSMAIVFVAGPLSGLIMQPLIGILADSSTSRFGRRRPYMLLGTVLCMLAMLLLGFTRPVAAIFTSFGSHANDVLTIWLAILAIYLIDFSINAVQAVDRALLVDTLPPVDQASGNAWAAHMLGVGSVVGFFVGNVQDLTRVFPVFGKTQLEVLSVVVSFLLLAGHLAMAFLVKERVLLKVEVDPARFDVAAGDFSSELPDRQWEAQQHLKLIQPSGSTPVPTVRFLALFGTWCAAMAESSLAAFKAQAIWNYAVVDYIQTLPDEVRLMWTAPLSIPKLLFIAVRYSIFFKVFSAMVVPGTFFANDFSVNGCLRWFRLTGSTSLFIMITSEAILFYRVYAISGRGRRMFVALAVQFIVIHAVVAYFVGAHISSVKFTISQLPAGTTCMIISSNGHLNSAVYATLLGSVTIAMFLMVVFLFRKHWGFHSKLLTAFYSDGISYFVCLAVLISANVAVNWVAQESYKFILILFEMDAHAILSTRMLLHIRKVADKSLDDISFSRIMALLPTSTDIDPGPQLPHPTRRVSDNLSTLRFRAFDSLPEPTGSSLGAQAPVS</sequence>